<dbReference type="EMBL" id="PSUL01000010">
    <property type="protein sequence ID" value="PPF14550.1"/>
    <property type="molecule type" value="Genomic_DNA"/>
</dbReference>
<reference evidence="6 7" key="1">
    <citation type="submission" date="2018-02" db="EMBL/GenBank/DDBJ databases">
        <title>Bacteriophage NCPPB3778 and a type I-E CRISPR drive the evolution of the US Biological Select Agent, Rathayibacter toxicus.</title>
        <authorList>
            <person name="Davis E.W.II."/>
            <person name="Tabima J.F."/>
            <person name="Weisberg A.J."/>
            <person name="Lopes L.D."/>
            <person name="Wiseman M.S."/>
            <person name="Wiseman M.S."/>
            <person name="Pupko T."/>
            <person name="Belcher M.S."/>
            <person name="Sechler A.J."/>
            <person name="Tancos M.A."/>
            <person name="Schroeder B.K."/>
            <person name="Murray T.D."/>
            <person name="Luster D.G."/>
            <person name="Schneider W.L."/>
            <person name="Rogers E."/>
            <person name="Andreote F.D."/>
            <person name="Grunwald N.J."/>
            <person name="Putnam M.L."/>
            <person name="Chang J.H."/>
        </authorList>
    </citation>
    <scope>NUCLEOTIDE SEQUENCE [LARGE SCALE GENOMIC DNA]</scope>
    <source>
        <strain evidence="5 7">AY1D6</strain>
        <strain evidence="4 6">AY1I9</strain>
    </source>
</reference>
<organism evidence="4 6">
    <name type="scientific">Rathayibacter rathayi</name>
    <name type="common">Corynebacterium rathayi</name>
    <dbReference type="NCBI Taxonomy" id="33887"/>
    <lineage>
        <taxon>Bacteria</taxon>
        <taxon>Bacillati</taxon>
        <taxon>Actinomycetota</taxon>
        <taxon>Actinomycetes</taxon>
        <taxon>Micrococcales</taxon>
        <taxon>Microbacteriaceae</taxon>
        <taxon>Rathayibacter</taxon>
    </lineage>
</organism>
<dbReference type="PIRSF" id="PIRSF036625">
    <property type="entry name" value="GAF_ANTAR"/>
    <property type="match status" value="1"/>
</dbReference>
<protein>
    <submittedName>
        <fullName evidence="4">Transcriptional regulator</fullName>
    </submittedName>
</protein>
<evidence type="ECO:0000313" key="4">
    <source>
        <dbReference type="EMBL" id="PPF14550.1"/>
    </source>
</evidence>
<dbReference type="AlphaFoldDB" id="A0ABD6W9S2"/>
<evidence type="ECO:0000313" key="5">
    <source>
        <dbReference type="EMBL" id="PPH77802.1"/>
    </source>
</evidence>
<dbReference type="Gene3D" id="1.10.10.10">
    <property type="entry name" value="Winged helix-like DNA-binding domain superfamily/Winged helix DNA-binding domain"/>
    <property type="match status" value="1"/>
</dbReference>
<proteinExistence type="predicted"/>
<dbReference type="Gene3D" id="3.30.450.40">
    <property type="match status" value="1"/>
</dbReference>
<dbReference type="EMBL" id="PSVT01000009">
    <property type="protein sequence ID" value="PPH77802.1"/>
    <property type="molecule type" value="Genomic_DNA"/>
</dbReference>
<dbReference type="SMART" id="SM00065">
    <property type="entry name" value="GAF"/>
    <property type="match status" value="1"/>
</dbReference>
<dbReference type="InterPro" id="IPR029016">
    <property type="entry name" value="GAF-like_dom_sf"/>
</dbReference>
<dbReference type="SUPFAM" id="SSF55781">
    <property type="entry name" value="GAF domain-like"/>
    <property type="match status" value="1"/>
</dbReference>
<accession>A0ABD6W9S2</accession>
<dbReference type="InterPro" id="IPR036388">
    <property type="entry name" value="WH-like_DNA-bd_sf"/>
</dbReference>
<feature type="domain" description="ANTAR" evidence="3">
    <location>
        <begin position="162"/>
        <end position="223"/>
    </location>
</feature>
<keyword evidence="1" id="KW-0805">Transcription regulation</keyword>
<dbReference type="Pfam" id="PF13185">
    <property type="entry name" value="GAF_2"/>
    <property type="match status" value="1"/>
</dbReference>
<name>A0ABD6W9S2_RATRA</name>
<dbReference type="InterPro" id="IPR012074">
    <property type="entry name" value="GAF_ANTAR"/>
</dbReference>
<sequence>MLLDTLITVTTTLVDAFDAIDLLHDLVDRCSNLLDADDVGIVLIDGHGKPVVIASTDERPHLIDMLQLPPGDSPLAETMRTGAVVTEGSFAEISARWPHFAEAALDREFQSAHSIPLRLAGRTIGALGIFRAAAGDLDASEMLAAQAIADVATIALVHERTTRVDTLALEQFQHALDSRIVIEQAKGMIAHRSGVGIETAGELLRAKARTRGASTSDTARLLLDDLIARRTAAPNGSTEQRR</sequence>
<dbReference type="SMART" id="SM01012">
    <property type="entry name" value="ANTAR"/>
    <property type="match status" value="1"/>
</dbReference>
<dbReference type="Pfam" id="PF03861">
    <property type="entry name" value="ANTAR"/>
    <property type="match status" value="1"/>
</dbReference>
<comment type="caution">
    <text evidence="4">The sequence shown here is derived from an EMBL/GenBank/DDBJ whole genome shotgun (WGS) entry which is preliminary data.</text>
</comment>
<dbReference type="PROSITE" id="PS50921">
    <property type="entry name" value="ANTAR"/>
    <property type="match status" value="1"/>
</dbReference>
<gene>
    <name evidence="4" type="ORF">C5C04_06215</name>
    <name evidence="5" type="ORF">C5C40_06335</name>
</gene>
<dbReference type="Proteomes" id="UP000239698">
    <property type="component" value="Unassembled WGS sequence"/>
</dbReference>
<evidence type="ECO:0000256" key="1">
    <source>
        <dbReference type="ARBA" id="ARBA00023015"/>
    </source>
</evidence>
<evidence type="ECO:0000313" key="7">
    <source>
        <dbReference type="Proteomes" id="UP000239698"/>
    </source>
</evidence>
<evidence type="ECO:0000259" key="3">
    <source>
        <dbReference type="PROSITE" id="PS50921"/>
    </source>
</evidence>
<evidence type="ECO:0000313" key="6">
    <source>
        <dbReference type="Proteomes" id="UP000237881"/>
    </source>
</evidence>
<dbReference type="InterPro" id="IPR003018">
    <property type="entry name" value="GAF"/>
</dbReference>
<keyword evidence="7" id="KW-1185">Reference proteome</keyword>
<keyword evidence="2" id="KW-0804">Transcription</keyword>
<evidence type="ECO:0000256" key="2">
    <source>
        <dbReference type="ARBA" id="ARBA00023163"/>
    </source>
</evidence>
<dbReference type="RefSeq" id="WP_104248879.1">
    <property type="nucleotide sequence ID" value="NZ_PSUD01000011.1"/>
</dbReference>
<dbReference type="InterPro" id="IPR005561">
    <property type="entry name" value="ANTAR"/>
</dbReference>
<dbReference type="Proteomes" id="UP000237881">
    <property type="component" value="Unassembled WGS sequence"/>
</dbReference>